<protein>
    <submittedName>
        <fullName evidence="1">Uncharacterized protein</fullName>
    </submittedName>
</protein>
<dbReference type="EMBL" id="RDQH01000330">
    <property type="protein sequence ID" value="RXI01065.1"/>
    <property type="molecule type" value="Genomic_DNA"/>
</dbReference>
<evidence type="ECO:0000313" key="1">
    <source>
        <dbReference type="EMBL" id="RXI01065.1"/>
    </source>
</evidence>
<organism evidence="1 2">
    <name type="scientific">Malus domestica</name>
    <name type="common">Apple</name>
    <name type="synonym">Pyrus malus</name>
    <dbReference type="NCBI Taxonomy" id="3750"/>
    <lineage>
        <taxon>Eukaryota</taxon>
        <taxon>Viridiplantae</taxon>
        <taxon>Streptophyta</taxon>
        <taxon>Embryophyta</taxon>
        <taxon>Tracheophyta</taxon>
        <taxon>Spermatophyta</taxon>
        <taxon>Magnoliopsida</taxon>
        <taxon>eudicotyledons</taxon>
        <taxon>Gunneridae</taxon>
        <taxon>Pentapetalae</taxon>
        <taxon>rosids</taxon>
        <taxon>fabids</taxon>
        <taxon>Rosales</taxon>
        <taxon>Rosaceae</taxon>
        <taxon>Amygdaloideae</taxon>
        <taxon>Maleae</taxon>
        <taxon>Malus</taxon>
    </lineage>
</organism>
<proteinExistence type="predicted"/>
<reference evidence="1 2" key="1">
    <citation type="submission" date="2018-10" db="EMBL/GenBank/DDBJ databases">
        <title>A high-quality apple genome assembly.</title>
        <authorList>
            <person name="Hu J."/>
        </authorList>
    </citation>
    <scope>NUCLEOTIDE SEQUENCE [LARGE SCALE GENOMIC DNA]</scope>
    <source>
        <strain evidence="2">cv. HFTH1</strain>
        <tissue evidence="1">Young leaf</tissue>
    </source>
</reference>
<name>A0A498K501_MALDO</name>
<dbReference type="Proteomes" id="UP000290289">
    <property type="component" value="Chromosome 4"/>
</dbReference>
<comment type="caution">
    <text evidence="1">The sequence shown here is derived from an EMBL/GenBank/DDBJ whole genome shotgun (WGS) entry which is preliminary data.</text>
</comment>
<sequence>MYDIYQLRTERSGTRHSVPRLMHLKRVETAIPQDEFWMNFRSASPSGTTRSTFVEHKIITSPSPSSSSLFPSDDIFAPSLFHPVLFYPVLSHSVSSLLHIKRYL</sequence>
<accession>A0A498K501</accession>
<dbReference type="AlphaFoldDB" id="A0A498K501"/>
<gene>
    <name evidence="1" type="ORF">DVH24_001299</name>
</gene>
<keyword evidence="2" id="KW-1185">Reference proteome</keyword>
<evidence type="ECO:0000313" key="2">
    <source>
        <dbReference type="Proteomes" id="UP000290289"/>
    </source>
</evidence>